<dbReference type="RefSeq" id="WP_083581126.1">
    <property type="nucleotide sequence ID" value="NZ_FOHL01000003.1"/>
</dbReference>
<evidence type="ECO:0000313" key="22">
    <source>
        <dbReference type="Proteomes" id="UP000184066"/>
    </source>
</evidence>
<comment type="subcellular location">
    <subcellularLocation>
        <location evidence="2 15">Periplasm</location>
    </subcellularLocation>
</comment>
<evidence type="ECO:0000256" key="12">
    <source>
        <dbReference type="ARBA" id="ARBA00025746"/>
    </source>
</evidence>
<evidence type="ECO:0000256" key="9">
    <source>
        <dbReference type="ARBA" id="ARBA00022764"/>
    </source>
</evidence>
<comment type="subunit">
    <text evidence="3 15">Heterodimer of SoxA and SoxX.</text>
</comment>
<dbReference type="GO" id="GO:0046982">
    <property type="term" value="F:protein heterodimerization activity"/>
    <property type="evidence" value="ECO:0007669"/>
    <property type="project" value="UniProtKB-ARBA"/>
</dbReference>
<organism evidence="21 22">
    <name type="scientific">Oceanicella actignis</name>
    <dbReference type="NCBI Taxonomy" id="1189325"/>
    <lineage>
        <taxon>Bacteria</taxon>
        <taxon>Pseudomonadati</taxon>
        <taxon>Pseudomonadota</taxon>
        <taxon>Alphaproteobacteria</taxon>
        <taxon>Rhodobacterales</taxon>
        <taxon>Paracoccaceae</taxon>
        <taxon>Oceanicella</taxon>
    </lineage>
</organism>
<feature type="active site" description="Cysteine persulfide intermediate" evidence="16">
    <location>
        <position position="245"/>
    </location>
</feature>
<dbReference type="STRING" id="1189325.SAMN04488119_103415"/>
<dbReference type="SUPFAM" id="SSF46626">
    <property type="entry name" value="Cytochrome c"/>
    <property type="match status" value="2"/>
</dbReference>
<dbReference type="GO" id="GO:0004792">
    <property type="term" value="F:thiosulfate-cyanide sulfurtransferase activity"/>
    <property type="evidence" value="ECO:0007669"/>
    <property type="project" value="UniProtKB-ARBA"/>
</dbReference>
<dbReference type="GO" id="GO:0046872">
    <property type="term" value="F:metal ion binding"/>
    <property type="evidence" value="ECO:0007669"/>
    <property type="project" value="UniProtKB-KW"/>
</dbReference>
<evidence type="ECO:0000256" key="13">
    <source>
        <dbReference type="ARBA" id="ARBA00048077"/>
    </source>
</evidence>
<proteinExistence type="inferred from homology"/>
<keyword evidence="7 15" id="KW-0479">Metal-binding</keyword>
<evidence type="ECO:0000256" key="4">
    <source>
        <dbReference type="ARBA" id="ARBA00022448"/>
    </source>
</evidence>
<dbReference type="GO" id="GO:0070069">
    <property type="term" value="C:cytochrome complex"/>
    <property type="evidence" value="ECO:0007669"/>
    <property type="project" value="InterPro"/>
</dbReference>
<feature type="signal peptide" evidence="19">
    <location>
        <begin position="1"/>
        <end position="25"/>
    </location>
</feature>
<dbReference type="EMBL" id="FRDL01000002">
    <property type="protein sequence ID" value="SHN55149.1"/>
    <property type="molecule type" value="Genomic_DNA"/>
</dbReference>
<feature type="binding site" description="axial binding residue" evidence="18">
    <location>
        <position position="103"/>
    </location>
    <ligand>
        <name>heme c</name>
        <dbReference type="ChEBI" id="CHEBI:61717"/>
        <label>1</label>
    </ligand>
    <ligandPart>
        <name>Fe</name>
        <dbReference type="ChEBI" id="CHEBI:18248"/>
    </ligandPart>
</feature>
<dbReference type="Pfam" id="PF21342">
    <property type="entry name" value="SoxA-TsdA_cyt-c"/>
    <property type="match status" value="2"/>
</dbReference>
<evidence type="ECO:0000256" key="16">
    <source>
        <dbReference type="PIRSR" id="PIRSR038455-1"/>
    </source>
</evidence>
<evidence type="ECO:0000256" key="2">
    <source>
        <dbReference type="ARBA" id="ARBA00004418"/>
    </source>
</evidence>
<evidence type="ECO:0000256" key="14">
    <source>
        <dbReference type="ARBA" id="ARBA00048423"/>
    </source>
</evidence>
<keyword evidence="6 15" id="KW-0808">Transferase</keyword>
<dbReference type="OrthoDB" id="7916986at2"/>
<evidence type="ECO:0000256" key="5">
    <source>
        <dbReference type="ARBA" id="ARBA00022617"/>
    </source>
</evidence>
<protein>
    <recommendedName>
        <fullName evidence="15">SoxAX cytochrome complex subunit A</fullName>
        <ecNumber evidence="15">2.8.5.2</ecNumber>
    </recommendedName>
    <alternativeName>
        <fullName evidence="15">Protein SoxA</fullName>
    </alternativeName>
    <alternativeName>
        <fullName evidence="15">Sulfur oxidizing protein A</fullName>
    </alternativeName>
    <alternativeName>
        <fullName evidence="15">Thiosulfate-oxidizing multienzyme system protein SoxA</fullName>
    </alternativeName>
</protein>
<accession>A0A1M7S911</accession>
<evidence type="ECO:0000256" key="15">
    <source>
        <dbReference type="PIRNR" id="PIRNR038455"/>
    </source>
</evidence>
<feature type="domain" description="Cytochrome c" evidence="20">
    <location>
        <begin position="84"/>
        <end position="170"/>
    </location>
</feature>
<comment type="catalytic activity">
    <reaction evidence="14 15">
        <text>S-sulfanyl-L-cysteinyl-[SoxY protein] + thiosulfate + 2 Fe(III)-[cytochrome c] = S-(2-sulfodisulfanyl)-L-cysteinyl-[SoxY protein] + 2 Fe(II)-[cytochrome c] + 2 H(+)</text>
        <dbReference type="Rhea" id="RHEA:51224"/>
        <dbReference type="Rhea" id="RHEA-COMP:10350"/>
        <dbReference type="Rhea" id="RHEA-COMP:14399"/>
        <dbReference type="Rhea" id="RHEA-COMP:14689"/>
        <dbReference type="Rhea" id="RHEA-COMP:14690"/>
        <dbReference type="ChEBI" id="CHEBI:15378"/>
        <dbReference type="ChEBI" id="CHEBI:29033"/>
        <dbReference type="ChEBI" id="CHEBI:29034"/>
        <dbReference type="ChEBI" id="CHEBI:33542"/>
        <dbReference type="ChEBI" id="CHEBI:61963"/>
        <dbReference type="ChEBI" id="CHEBI:140664"/>
        <dbReference type="EC" id="2.8.5.2"/>
    </reaction>
</comment>
<dbReference type="GO" id="GO:0009055">
    <property type="term" value="F:electron transfer activity"/>
    <property type="evidence" value="ECO:0007669"/>
    <property type="project" value="InterPro"/>
</dbReference>
<evidence type="ECO:0000256" key="7">
    <source>
        <dbReference type="ARBA" id="ARBA00022723"/>
    </source>
</evidence>
<comment type="similarity">
    <text evidence="12 15">Belongs to the SoxA family.</text>
</comment>
<dbReference type="Proteomes" id="UP000184066">
    <property type="component" value="Unassembled WGS sequence"/>
</dbReference>
<evidence type="ECO:0000256" key="18">
    <source>
        <dbReference type="PIRSR" id="PIRSR038455-3"/>
    </source>
</evidence>
<evidence type="ECO:0000256" key="1">
    <source>
        <dbReference type="ARBA" id="ARBA00001926"/>
    </source>
</evidence>
<evidence type="ECO:0000256" key="17">
    <source>
        <dbReference type="PIRSR" id="PIRSR038455-2"/>
    </source>
</evidence>
<dbReference type="GO" id="GO:0042597">
    <property type="term" value="C:periplasmic space"/>
    <property type="evidence" value="ECO:0007669"/>
    <property type="project" value="UniProtKB-SubCell"/>
</dbReference>
<keyword evidence="5 15" id="KW-0349">Heme</keyword>
<dbReference type="InterPro" id="IPR025710">
    <property type="entry name" value="SoxA"/>
</dbReference>
<evidence type="ECO:0000256" key="19">
    <source>
        <dbReference type="SAM" id="SignalP"/>
    </source>
</evidence>
<evidence type="ECO:0000256" key="11">
    <source>
        <dbReference type="ARBA" id="ARBA00023004"/>
    </source>
</evidence>
<evidence type="ECO:0000256" key="8">
    <source>
        <dbReference type="ARBA" id="ARBA00022729"/>
    </source>
</evidence>
<feature type="binding site" description="covalent" evidence="17">
    <location>
        <position position="102"/>
    </location>
    <ligand>
        <name>heme c</name>
        <dbReference type="ChEBI" id="CHEBI:61717"/>
        <label>1</label>
    </ligand>
</feature>
<reference evidence="21 22" key="1">
    <citation type="submission" date="2016-12" db="EMBL/GenBank/DDBJ databases">
        <authorList>
            <person name="Song W.-J."/>
            <person name="Kurnit D.M."/>
        </authorList>
    </citation>
    <scope>NUCLEOTIDE SEQUENCE [LARGE SCALE GENOMIC DNA]</scope>
    <source>
        <strain evidence="21 22">CGMCC 1.10808</strain>
    </source>
</reference>
<keyword evidence="10 15" id="KW-0249">Electron transport</keyword>
<comment type="cofactor">
    <cofactor evidence="1">
        <name>heme c</name>
        <dbReference type="ChEBI" id="CHEBI:61717"/>
    </cofactor>
</comment>
<dbReference type="GO" id="GO:0020037">
    <property type="term" value="F:heme binding"/>
    <property type="evidence" value="ECO:0007669"/>
    <property type="project" value="InterPro"/>
</dbReference>
<feature type="domain" description="Cytochrome c" evidence="20">
    <location>
        <begin position="184"/>
        <end position="275"/>
    </location>
</feature>
<evidence type="ECO:0000256" key="6">
    <source>
        <dbReference type="ARBA" id="ARBA00022679"/>
    </source>
</evidence>
<dbReference type="GO" id="GO:0016669">
    <property type="term" value="F:oxidoreductase activity, acting on a sulfur group of donors, cytochrome as acceptor"/>
    <property type="evidence" value="ECO:0007669"/>
    <property type="project" value="InterPro"/>
</dbReference>
<keyword evidence="8 19" id="KW-0732">Signal</keyword>
<keyword evidence="11 15" id="KW-0408">Iron</keyword>
<name>A0A1M7S911_9RHOB</name>
<dbReference type="FunFam" id="1.10.760.10:FF:000030">
    <property type="entry name" value="L-cysteine S-thiosulfotransferase subunit SoxA"/>
    <property type="match status" value="1"/>
</dbReference>
<dbReference type="Gene3D" id="1.10.760.10">
    <property type="entry name" value="Cytochrome c-like domain"/>
    <property type="match status" value="2"/>
</dbReference>
<evidence type="ECO:0000313" key="21">
    <source>
        <dbReference type="EMBL" id="SHN55149.1"/>
    </source>
</evidence>
<comment type="cofactor">
    <cofactor evidence="17">
        <name>heme</name>
        <dbReference type="ChEBI" id="CHEBI:30413"/>
    </cofactor>
    <text evidence="17">Binds 2 heme groups per subunit.</text>
</comment>
<feature type="chain" id="PRO_5009929101" description="SoxAX cytochrome complex subunit A" evidence="19">
    <location>
        <begin position="26"/>
        <end position="284"/>
    </location>
</feature>
<keyword evidence="9 15" id="KW-0574">Periplasm</keyword>
<dbReference type="InterPro" id="IPR009056">
    <property type="entry name" value="Cyt_c-like_dom"/>
</dbReference>
<dbReference type="PIRSF" id="PIRSF038455">
    <property type="entry name" value="SoxA"/>
    <property type="match status" value="1"/>
</dbReference>
<evidence type="ECO:0000256" key="3">
    <source>
        <dbReference type="ARBA" id="ARBA00011530"/>
    </source>
</evidence>
<evidence type="ECO:0000259" key="20">
    <source>
        <dbReference type="Pfam" id="PF21342"/>
    </source>
</evidence>
<feature type="binding site" evidence="17">
    <location>
        <position position="241"/>
    </location>
    <ligand>
        <name>substrate</name>
    </ligand>
</feature>
<keyword evidence="4 15" id="KW-0813">Transport</keyword>
<comment type="catalytic activity">
    <reaction evidence="13 15">
        <text>L-cysteinyl-[SoxY protein] + thiosulfate + 2 Fe(III)-[cytochrome c] = S-sulfosulfanyl-L-cysteinyl-[SoxY protein] + 2 Fe(II)-[cytochrome c] + 2 H(+)</text>
        <dbReference type="Rhea" id="RHEA:56720"/>
        <dbReference type="Rhea" id="RHEA-COMP:10350"/>
        <dbReference type="Rhea" id="RHEA-COMP:14328"/>
        <dbReference type="Rhea" id="RHEA-COMP:14399"/>
        <dbReference type="Rhea" id="RHEA-COMP:14691"/>
        <dbReference type="ChEBI" id="CHEBI:15378"/>
        <dbReference type="ChEBI" id="CHEBI:29033"/>
        <dbReference type="ChEBI" id="CHEBI:29034"/>
        <dbReference type="ChEBI" id="CHEBI:29950"/>
        <dbReference type="ChEBI" id="CHEBI:33542"/>
        <dbReference type="ChEBI" id="CHEBI:139321"/>
        <dbReference type="EC" id="2.8.5.2"/>
    </reaction>
</comment>
<feature type="binding site" description="axial binding residue" evidence="18">
    <location>
        <position position="245"/>
    </location>
    <ligand>
        <name>heme c</name>
        <dbReference type="ChEBI" id="CHEBI:61717"/>
        <label>2</label>
    </ligand>
    <ligandPart>
        <name>Fe</name>
        <dbReference type="ChEBI" id="CHEBI:18248"/>
    </ligandPart>
</feature>
<dbReference type="InterPro" id="IPR036909">
    <property type="entry name" value="Cyt_c-like_dom_sf"/>
</dbReference>
<dbReference type="GO" id="GO:0019417">
    <property type="term" value="P:sulfur oxidation"/>
    <property type="evidence" value="ECO:0007669"/>
    <property type="project" value="InterPro"/>
</dbReference>
<feature type="binding site" description="axial binding residue" evidence="18">
    <location>
        <position position="137"/>
    </location>
    <ligand>
        <name>heme c</name>
        <dbReference type="ChEBI" id="CHEBI:61717"/>
        <label>1</label>
    </ligand>
    <ligandPart>
        <name>Fe</name>
        <dbReference type="ChEBI" id="CHEBI:18248"/>
    </ligandPart>
</feature>
<feature type="binding site" description="covalent" evidence="17">
    <location>
        <position position="203"/>
    </location>
    <ligand>
        <name>heme c</name>
        <dbReference type="ChEBI" id="CHEBI:61717"/>
        <label>2</label>
    </ligand>
</feature>
<dbReference type="AlphaFoldDB" id="A0A1M7S911"/>
<evidence type="ECO:0000256" key="10">
    <source>
        <dbReference type="ARBA" id="ARBA00022982"/>
    </source>
</evidence>
<feature type="binding site" description="covalent" evidence="17">
    <location>
        <position position="200"/>
    </location>
    <ligand>
        <name>heme c</name>
        <dbReference type="ChEBI" id="CHEBI:61717"/>
        <label>2</label>
    </ligand>
</feature>
<gene>
    <name evidence="21" type="ORF">SAMN05216200_10293</name>
</gene>
<feature type="binding site" description="axial binding residue" evidence="18">
    <location>
        <position position="204"/>
    </location>
    <ligand>
        <name>heme c</name>
        <dbReference type="ChEBI" id="CHEBI:61717"/>
        <label>2</label>
    </ligand>
    <ligandPart>
        <name>Fe</name>
        <dbReference type="ChEBI" id="CHEBI:18248"/>
    </ligandPart>
</feature>
<sequence>MTARIIKRAAALGVIAAMGAGAALADYDDDELVIDGVKIATKVPAPPGHPLPEIVSGWRFRSDETQALEADDFENPAMVAVDYGQSLWDAVDGEAGKSCASCHGDVEESMKGVRAGYPKWNEKAGRPFTLENQINACRTENMKAEPWKWESREMLAMTALVGKQARGYPMKIQKDGPMAEWIEKGKELYYTRFGQLDLACSNCHEDNYGKMIRADHLSQGHINGFPTYRFKWQGLGSLHRRFKGCMENIRAEPFKRGSDEFVALEAYLAVRGEGLGIETPAVRN</sequence>
<dbReference type="NCBIfam" id="TIGR04484">
    <property type="entry name" value="thiosulf_SoxA"/>
    <property type="match status" value="1"/>
</dbReference>
<dbReference type="EC" id="2.8.5.2" evidence="15"/>
<keyword evidence="22" id="KW-1185">Reference proteome</keyword>
<feature type="binding site" description="covalent" evidence="17">
    <location>
        <position position="99"/>
    </location>
    <ligand>
        <name>heme c</name>
        <dbReference type="ChEBI" id="CHEBI:61717"/>
        <label>1</label>
    </ligand>
</feature>